<evidence type="ECO:0000256" key="2">
    <source>
        <dbReference type="ARBA" id="ARBA00022679"/>
    </source>
</evidence>
<organism evidence="3 4">
    <name type="scientific">Tribonema minus</name>
    <dbReference type="NCBI Taxonomy" id="303371"/>
    <lineage>
        <taxon>Eukaryota</taxon>
        <taxon>Sar</taxon>
        <taxon>Stramenopiles</taxon>
        <taxon>Ochrophyta</taxon>
        <taxon>PX clade</taxon>
        <taxon>Xanthophyceae</taxon>
        <taxon>Tribonematales</taxon>
        <taxon>Tribonemataceae</taxon>
        <taxon>Tribonema</taxon>
    </lineage>
</organism>
<dbReference type="PANTHER" id="PTHR43619">
    <property type="entry name" value="S-ADENOSYL-L-METHIONINE-DEPENDENT METHYLTRANSFERASE YKTD-RELATED"/>
    <property type="match status" value="1"/>
</dbReference>
<dbReference type="InterPro" id="IPR029063">
    <property type="entry name" value="SAM-dependent_MTases_sf"/>
</dbReference>
<name>A0A836CJ84_9STRA</name>
<dbReference type="Proteomes" id="UP000664859">
    <property type="component" value="Unassembled WGS sequence"/>
</dbReference>
<sequence length="233" mass="24216">MPPDPLRTLLAGETEVTALRRDLYAVRAERGAAAARNALEAVAVRRVWSTGRLAAALRCGPGQVVFFGCGMDTRPRRLLVPGLAIYEVETAAALGAKEALLSRAPYGSFSSVPTPVAADLERPPEWQAALASAGFDASRPAVWVVEDVLCRLAWGEAQAVLQAAARGPLGTTVIADCPTPATAELGRFGVRCPETCLSALGFATCEASQLGDPSANFGGLDASAPPVYVPGGW</sequence>
<evidence type="ECO:0000313" key="4">
    <source>
        <dbReference type="Proteomes" id="UP000664859"/>
    </source>
</evidence>
<proteinExistence type="predicted"/>
<evidence type="ECO:0000313" key="3">
    <source>
        <dbReference type="EMBL" id="KAG5188620.1"/>
    </source>
</evidence>
<keyword evidence="4" id="KW-1185">Reference proteome</keyword>
<dbReference type="GO" id="GO:0032259">
    <property type="term" value="P:methylation"/>
    <property type="evidence" value="ECO:0007669"/>
    <property type="project" value="UniProtKB-KW"/>
</dbReference>
<accession>A0A836CJ84</accession>
<dbReference type="GO" id="GO:0008168">
    <property type="term" value="F:methyltransferase activity"/>
    <property type="evidence" value="ECO:0007669"/>
    <property type="project" value="UniProtKB-KW"/>
</dbReference>
<dbReference type="OrthoDB" id="203237at2759"/>
<keyword evidence="2 3" id="KW-0808">Transferase</keyword>
<evidence type="ECO:0000256" key="1">
    <source>
        <dbReference type="ARBA" id="ARBA00022603"/>
    </source>
</evidence>
<protein>
    <submittedName>
        <fullName evidence="3">Leucine carboxyl methyltransferase-domain-containing protein</fullName>
    </submittedName>
</protein>
<feature type="non-terminal residue" evidence="3">
    <location>
        <position position="233"/>
    </location>
</feature>
<dbReference type="Gene3D" id="3.40.50.150">
    <property type="entry name" value="Vaccinia Virus protein VP39"/>
    <property type="match status" value="1"/>
</dbReference>
<dbReference type="SUPFAM" id="SSF53335">
    <property type="entry name" value="S-adenosyl-L-methionine-dependent methyltransferases"/>
    <property type="match status" value="1"/>
</dbReference>
<gene>
    <name evidence="3" type="ORF">JKP88DRAFT_161148</name>
</gene>
<dbReference type="PANTHER" id="PTHR43619:SF8">
    <property type="entry name" value="LEUCINE CARBOXYL METHYLTRANSFERASE"/>
    <property type="match status" value="1"/>
</dbReference>
<dbReference type="AlphaFoldDB" id="A0A836CJ84"/>
<dbReference type="InterPro" id="IPR007213">
    <property type="entry name" value="Ppm1/Ppm2/Tcmp"/>
</dbReference>
<comment type="caution">
    <text evidence="3">The sequence shown here is derived from an EMBL/GenBank/DDBJ whole genome shotgun (WGS) entry which is preliminary data.</text>
</comment>
<reference evidence="3" key="1">
    <citation type="submission" date="2021-02" db="EMBL/GenBank/DDBJ databases">
        <title>First Annotated Genome of the Yellow-green Alga Tribonema minus.</title>
        <authorList>
            <person name="Mahan K.M."/>
        </authorList>
    </citation>
    <scope>NUCLEOTIDE SEQUENCE</scope>
    <source>
        <strain evidence="3">UTEX B ZZ1240</strain>
    </source>
</reference>
<dbReference type="EMBL" id="JAFCMP010000068">
    <property type="protein sequence ID" value="KAG5188620.1"/>
    <property type="molecule type" value="Genomic_DNA"/>
</dbReference>
<keyword evidence="1 3" id="KW-0489">Methyltransferase</keyword>
<dbReference type="Pfam" id="PF04072">
    <property type="entry name" value="LCM"/>
    <property type="match status" value="1"/>
</dbReference>